<dbReference type="GO" id="GO:0051536">
    <property type="term" value="F:iron-sulfur cluster binding"/>
    <property type="evidence" value="ECO:0007669"/>
    <property type="project" value="UniProtKB-KW"/>
</dbReference>
<dbReference type="Pfam" id="PF04055">
    <property type="entry name" value="Radical_SAM"/>
    <property type="match status" value="1"/>
</dbReference>
<dbReference type="STRING" id="643562.Daes_0408"/>
<dbReference type="OrthoDB" id="9772409at2"/>
<evidence type="ECO:0000313" key="7">
    <source>
        <dbReference type="EMBL" id="ADU61432.1"/>
    </source>
</evidence>
<keyword evidence="2" id="KW-0949">S-adenosyl-L-methionine</keyword>
<keyword evidence="8" id="KW-1185">Reference proteome</keyword>
<evidence type="ECO:0000313" key="8">
    <source>
        <dbReference type="Proteomes" id="UP000002191"/>
    </source>
</evidence>
<dbReference type="GO" id="GO:0003824">
    <property type="term" value="F:catalytic activity"/>
    <property type="evidence" value="ECO:0007669"/>
    <property type="project" value="InterPro"/>
</dbReference>
<proteinExistence type="predicted"/>
<dbReference type="HOGENOM" id="CLU_1025737_0_0_7"/>
<dbReference type="eggNOG" id="COG0535">
    <property type="taxonomic scope" value="Bacteria"/>
</dbReference>
<dbReference type="CDD" id="cd01335">
    <property type="entry name" value="Radical_SAM"/>
    <property type="match status" value="1"/>
</dbReference>
<protein>
    <submittedName>
        <fullName evidence="7">Radical SAM domain protein</fullName>
    </submittedName>
</protein>
<evidence type="ECO:0000256" key="4">
    <source>
        <dbReference type="ARBA" id="ARBA00023004"/>
    </source>
</evidence>
<keyword evidence="5" id="KW-0411">Iron-sulfur</keyword>
<dbReference type="SUPFAM" id="SSF102114">
    <property type="entry name" value="Radical SAM enzymes"/>
    <property type="match status" value="1"/>
</dbReference>
<dbReference type="PANTHER" id="PTHR11228:SF7">
    <property type="entry name" value="PQQA PEPTIDE CYCLASE"/>
    <property type="match status" value="1"/>
</dbReference>
<evidence type="ECO:0000259" key="6">
    <source>
        <dbReference type="PROSITE" id="PS51918"/>
    </source>
</evidence>
<accession>E6VX26</accession>
<dbReference type="SFLD" id="SFLDS00029">
    <property type="entry name" value="Radical_SAM"/>
    <property type="match status" value="1"/>
</dbReference>
<dbReference type="PANTHER" id="PTHR11228">
    <property type="entry name" value="RADICAL SAM DOMAIN PROTEIN"/>
    <property type="match status" value="1"/>
</dbReference>
<sequence>MFSPTHLYYLMSLLCNERCSKCSHWTFTDHGLQVPLIAVIDAIHDLEKAQELCIVGGEPLVYKNRVLNLLEGIADTSVRTILITNGVACTPQFIDRVRDFNLHIIFSLDTIDPTFWKYVRGTDSYDRVMKHFHYAVNQLAPEQLSVQSVLAQETVEHVQAVGAFCRELNRFHSVQNYIQQGFEGEWTELPESLSAPVPTDRCQAAGRNLSIMPDGSVLTCFQQPLMHGCDQPLGRLGEASIISMLSSVYSSNVLNCMKTCNLPCKKLKCNQ</sequence>
<reference evidence="7 8" key="2">
    <citation type="journal article" date="2014" name="Genome Announc.">
        <title>Complete Genome Sequence of the Subsurface, Mesophilic Sulfate-Reducing Bacterium Desulfovibrio aespoeensis Aspo-2.</title>
        <authorList>
            <person name="Pedersen K."/>
            <person name="Bengtsson A."/>
            <person name="Edlund J."/>
            <person name="Rabe L."/>
            <person name="Hazen T."/>
            <person name="Chakraborty R."/>
            <person name="Goodwin L."/>
            <person name="Shapiro N."/>
        </authorList>
    </citation>
    <scope>NUCLEOTIDE SEQUENCE [LARGE SCALE GENOMIC DNA]</scope>
    <source>
        <strain evidence="8">ATCC 700646 / DSM 10631 / Aspo-2</strain>
    </source>
</reference>
<dbReference type="InterPro" id="IPR050377">
    <property type="entry name" value="Radical_SAM_PqqE_MftC-like"/>
</dbReference>
<dbReference type="InterPro" id="IPR058240">
    <property type="entry name" value="rSAM_sf"/>
</dbReference>
<dbReference type="PROSITE" id="PS51918">
    <property type="entry name" value="RADICAL_SAM"/>
    <property type="match status" value="1"/>
</dbReference>
<dbReference type="InterPro" id="IPR007197">
    <property type="entry name" value="rSAM"/>
</dbReference>
<reference evidence="8" key="1">
    <citation type="submission" date="2010-12" db="EMBL/GenBank/DDBJ databases">
        <title>Complete sequence of Desulfovibrio aespoeensis Aspo-2.</title>
        <authorList>
            <consortium name="US DOE Joint Genome Institute"/>
            <person name="Lucas S."/>
            <person name="Copeland A."/>
            <person name="Lapidus A."/>
            <person name="Cheng J.-F."/>
            <person name="Goodwin L."/>
            <person name="Pitluck S."/>
            <person name="Chertkov O."/>
            <person name="Misra M."/>
            <person name="Detter J.C."/>
            <person name="Han C."/>
            <person name="Tapia R."/>
            <person name="Land M."/>
            <person name="Hauser L."/>
            <person name="Kyrpides N."/>
            <person name="Ivanova N."/>
            <person name="Ovchinnikova G."/>
            <person name="Pedersen K."/>
            <person name="Jagevall S."/>
            <person name="Hazen T."/>
            <person name="Woyke T."/>
        </authorList>
    </citation>
    <scope>NUCLEOTIDE SEQUENCE [LARGE SCALE GENOMIC DNA]</scope>
    <source>
        <strain evidence="8">ATCC 700646 / DSM 10631 / Aspo-2</strain>
    </source>
</reference>
<keyword evidence="3" id="KW-0479">Metal-binding</keyword>
<keyword evidence="4" id="KW-0408">Iron</keyword>
<evidence type="ECO:0000256" key="3">
    <source>
        <dbReference type="ARBA" id="ARBA00022723"/>
    </source>
</evidence>
<dbReference type="GO" id="GO:0046872">
    <property type="term" value="F:metal ion binding"/>
    <property type="evidence" value="ECO:0007669"/>
    <property type="project" value="UniProtKB-KW"/>
</dbReference>
<dbReference type="Proteomes" id="UP000002191">
    <property type="component" value="Chromosome"/>
</dbReference>
<dbReference type="KEGG" id="das:Daes_0408"/>
<dbReference type="EMBL" id="CP002431">
    <property type="protein sequence ID" value="ADU61432.1"/>
    <property type="molecule type" value="Genomic_DNA"/>
</dbReference>
<organism evidence="7 8">
    <name type="scientific">Pseudodesulfovibrio aespoeensis (strain ATCC 700646 / DSM 10631 / Aspo-2)</name>
    <name type="common">Desulfovibrio aespoeensis</name>
    <dbReference type="NCBI Taxonomy" id="643562"/>
    <lineage>
        <taxon>Bacteria</taxon>
        <taxon>Pseudomonadati</taxon>
        <taxon>Thermodesulfobacteriota</taxon>
        <taxon>Desulfovibrionia</taxon>
        <taxon>Desulfovibrionales</taxon>
        <taxon>Desulfovibrionaceae</taxon>
    </lineage>
</organism>
<dbReference type="RefSeq" id="WP_013513369.1">
    <property type="nucleotide sequence ID" value="NC_014844.1"/>
</dbReference>
<name>E6VX26_PSEA9</name>
<feature type="domain" description="Radical SAM core" evidence="6">
    <location>
        <begin position="1"/>
        <end position="214"/>
    </location>
</feature>
<gene>
    <name evidence="7" type="ordered locus">Daes_0408</name>
</gene>
<dbReference type="Gene3D" id="3.20.20.70">
    <property type="entry name" value="Aldolase class I"/>
    <property type="match status" value="1"/>
</dbReference>
<dbReference type="AlphaFoldDB" id="E6VX26"/>
<dbReference type="InterPro" id="IPR013785">
    <property type="entry name" value="Aldolase_TIM"/>
</dbReference>
<comment type="cofactor">
    <cofactor evidence="1">
        <name>[4Fe-4S] cluster</name>
        <dbReference type="ChEBI" id="CHEBI:49883"/>
    </cofactor>
</comment>
<dbReference type="SFLD" id="SFLDG01067">
    <property type="entry name" value="SPASM/twitch_domain_containing"/>
    <property type="match status" value="1"/>
</dbReference>
<evidence type="ECO:0000256" key="2">
    <source>
        <dbReference type="ARBA" id="ARBA00022691"/>
    </source>
</evidence>
<evidence type="ECO:0000256" key="1">
    <source>
        <dbReference type="ARBA" id="ARBA00001966"/>
    </source>
</evidence>
<evidence type="ECO:0000256" key="5">
    <source>
        <dbReference type="ARBA" id="ARBA00023014"/>
    </source>
</evidence>